<evidence type="ECO:0000313" key="3">
    <source>
        <dbReference type="Proteomes" id="UP001263371"/>
    </source>
</evidence>
<dbReference type="Proteomes" id="UP001263371">
    <property type="component" value="Unassembled WGS sequence"/>
</dbReference>
<evidence type="ECO:0000259" key="1">
    <source>
        <dbReference type="Pfam" id="PF13910"/>
    </source>
</evidence>
<comment type="caution">
    <text evidence="2">The sequence shown here is derived from an EMBL/GenBank/DDBJ whole genome shotgun (WGS) entry which is preliminary data.</text>
</comment>
<proteinExistence type="predicted"/>
<gene>
    <name evidence="2" type="ORF">RWH45_06620</name>
</gene>
<protein>
    <submittedName>
        <fullName evidence="2">DUF4209 domain-containing protein</fullName>
    </submittedName>
</protein>
<evidence type="ECO:0000313" key="2">
    <source>
        <dbReference type="EMBL" id="MDU0366883.1"/>
    </source>
</evidence>
<accession>A0ABU3T689</accession>
<name>A0ABU3T689_9MICO</name>
<dbReference type="InterPro" id="IPR025209">
    <property type="entry name" value="DUF4209"/>
</dbReference>
<sequence>MTDDPMDSERWRDAAHRALASPAAEDADARRAAKIVSSVKDYFLHPADRVTPYRPWWPDDIGPGDLTDEDMEIVSHLAGIADEWRLRIRCLDIIALRASGGERVDATLAVLVVLRDAVSAPDFRPTDTDLIARALALGGLSPSHKSVLEEIEDKVVELIFAPLPDLHYISFSRFLREDKRLHRHASRLAARFAFSARGRRSTLEMEEAAEWALIAGDRAHAEELLLDLAQLLQQEAESRIAEGRVDSAAYVSNQLGLAYRCFLRTSVRARRARGLEGLGDELTAAIRRAGLVFLTHSTTRSAPLPDLTALTDHILAQMSEATSAEHARIIFLSALALADYDFEVAAAKTIREKFPLVTDVPRRTVEKDGRISAMSGRKEQDAFGVRLPVWHQMMRSHTIRVSTVVPQILEPTWQQLRRSDRLSRADFIDIASASALVPPDRARSVGTALFYGYVGDFFTAFQLLVPQIENLVRHRLRDAGESTSRYRDGVEDENSLPSLLGSAKLDEVLDVRMAYELRALFGGIGGPNLRHRTAHGQLPDAEEDSPYPLYVWWLTWKFVSASRPGEEGPPPSPAASSD</sequence>
<keyword evidence="3" id="KW-1185">Reference proteome</keyword>
<dbReference type="RefSeq" id="WP_315994089.1">
    <property type="nucleotide sequence ID" value="NZ_JAWDIS010000001.1"/>
</dbReference>
<feature type="domain" description="DUF4209" evidence="1">
    <location>
        <begin position="469"/>
        <end position="556"/>
    </location>
</feature>
<dbReference type="EMBL" id="JAWDIS010000001">
    <property type="protein sequence ID" value="MDU0366883.1"/>
    <property type="molecule type" value="Genomic_DNA"/>
</dbReference>
<reference evidence="2 3" key="1">
    <citation type="submission" date="2023-09" db="EMBL/GenBank/DDBJ databases">
        <title>Microbacterium fusihabitans sp. nov., Microbacterium phycihabitans sp. nov., and Microbacterium cervinum sp. nov., isolated from dried seaweeds of beach.</title>
        <authorList>
            <person name="Lee S.D."/>
        </authorList>
    </citation>
    <scope>NUCLEOTIDE SEQUENCE [LARGE SCALE GENOMIC DNA]</scope>
    <source>
        <strain evidence="2 3">KSW4-17</strain>
    </source>
</reference>
<dbReference type="Pfam" id="PF13910">
    <property type="entry name" value="DUF4209"/>
    <property type="match status" value="1"/>
</dbReference>
<organism evidence="2 3">
    <name type="scientific">Microbacterium galbum</name>
    <dbReference type="NCBI Taxonomy" id="3075994"/>
    <lineage>
        <taxon>Bacteria</taxon>
        <taxon>Bacillati</taxon>
        <taxon>Actinomycetota</taxon>
        <taxon>Actinomycetes</taxon>
        <taxon>Micrococcales</taxon>
        <taxon>Microbacteriaceae</taxon>
        <taxon>Microbacterium</taxon>
    </lineage>
</organism>